<sequence length="419" mass="46462">MNGYKIDLYLNKKSSDGSIMEKVHDYKLQLQEHEENGLNILKKSPLCSACEREVRILDRYSGEKFKALMFGSNNYLGATVNNIAIDKAIEVTKEYGIGSGGVPLLTGTNIFQNELESTIANVKGFDDAILFSSGFTANIGAIIGLIRPNNLIIHDRLNHASLIDGSLMSGAKMMRYNHNDPASLEKILAENHENYPGGILVVTDGVFSMDGDIARLPEIIDVVNKYESILLIDDAHATGVIGHKGSGSLSHYNITDRKNIILTGTLSKAIGTVGGFITASQDIVNYLRIFARSNMYSTALPPSVCASSTEIFKMMASTDVVDRLNRNANYMREKLKEKGYDTLNSETAIIPIMVRNEVLLTEISKEFLKRGIIVNYIFPPVVSPGKSRIRVSMMATHTKDDMDYFLTILDEIDRDYKIR</sequence>
<comment type="pathway">
    <text evidence="2">Lipid metabolism.</text>
</comment>
<evidence type="ECO:0000259" key="6">
    <source>
        <dbReference type="Pfam" id="PF00155"/>
    </source>
</evidence>
<dbReference type="InterPro" id="IPR015424">
    <property type="entry name" value="PyrdxlP-dep_Trfase"/>
</dbReference>
<dbReference type="GO" id="GO:0030170">
    <property type="term" value="F:pyridoxal phosphate binding"/>
    <property type="evidence" value="ECO:0007669"/>
    <property type="project" value="InterPro"/>
</dbReference>
<dbReference type="InterPro" id="IPR050087">
    <property type="entry name" value="AON_synthase_class-II"/>
</dbReference>
<gene>
    <name evidence="7" type="ORF">NY149_06270</name>
</gene>
<dbReference type="SUPFAM" id="SSF53383">
    <property type="entry name" value="PLP-dependent transferases"/>
    <property type="match status" value="1"/>
</dbReference>
<feature type="domain" description="Aminotransferase class I/classII large" evidence="6">
    <location>
        <begin position="69"/>
        <end position="407"/>
    </location>
</feature>
<proteinExistence type="inferred from homology"/>
<accession>A0AAF0BAZ8</accession>
<dbReference type="InterPro" id="IPR015421">
    <property type="entry name" value="PyrdxlP-dep_Trfase_major"/>
</dbReference>
<dbReference type="Proteomes" id="UP001179540">
    <property type="component" value="Chromosome"/>
</dbReference>
<dbReference type="CDD" id="cd06454">
    <property type="entry name" value="KBL_like"/>
    <property type="match status" value="1"/>
</dbReference>
<dbReference type="RefSeq" id="WP_039417021.1">
    <property type="nucleotide sequence ID" value="NZ_CP007756.1"/>
</dbReference>
<reference evidence="7" key="1">
    <citation type="submission" date="2023-01" db="EMBL/GenBank/DDBJ databases">
        <title>Phages are important unrecognized players in the ecology of the oral pathogen Porphyromonas gingivalis.</title>
        <authorList>
            <person name="Matrishin C.B."/>
            <person name="Kauffman K.M."/>
        </authorList>
    </citation>
    <scope>NUCLEOTIDE SEQUENCE</scope>
    <source>
        <strain evidence="7">HG1691old</strain>
    </source>
</reference>
<evidence type="ECO:0000313" key="7">
    <source>
        <dbReference type="EMBL" id="WCF98131.1"/>
    </source>
</evidence>
<keyword evidence="7" id="KW-0032">Aminotransferase</keyword>
<dbReference type="Gene3D" id="3.40.640.10">
    <property type="entry name" value="Type I PLP-dependent aspartate aminotransferase-like (Major domain)"/>
    <property type="match status" value="1"/>
</dbReference>
<evidence type="ECO:0000256" key="4">
    <source>
        <dbReference type="ARBA" id="ARBA00022898"/>
    </source>
</evidence>
<dbReference type="GO" id="GO:0008483">
    <property type="term" value="F:transaminase activity"/>
    <property type="evidence" value="ECO:0007669"/>
    <property type="project" value="UniProtKB-KW"/>
</dbReference>
<evidence type="ECO:0000256" key="5">
    <source>
        <dbReference type="RuleBase" id="RU003693"/>
    </source>
</evidence>
<name>A0AAF0BAZ8_PORGN</name>
<organism evidence="7 8">
    <name type="scientific">Porphyromonas gingivalis</name>
    <name type="common">Bacteroides gingivalis</name>
    <dbReference type="NCBI Taxonomy" id="837"/>
    <lineage>
        <taxon>Bacteria</taxon>
        <taxon>Pseudomonadati</taxon>
        <taxon>Bacteroidota</taxon>
        <taxon>Bacteroidia</taxon>
        <taxon>Bacteroidales</taxon>
        <taxon>Porphyromonadaceae</taxon>
        <taxon>Porphyromonas</taxon>
    </lineage>
</organism>
<protein>
    <submittedName>
        <fullName evidence="7">Pyridoxal phosphate-dependent aminotransferase family protein</fullName>
    </submittedName>
</protein>
<dbReference type="AlphaFoldDB" id="A0AAF0BAZ8"/>
<keyword evidence="3" id="KW-0808">Transferase</keyword>
<keyword evidence="4 5" id="KW-0663">Pyridoxal phosphate</keyword>
<dbReference type="InterPro" id="IPR015422">
    <property type="entry name" value="PyrdxlP-dep_Trfase_small"/>
</dbReference>
<comment type="cofactor">
    <cofactor evidence="1 5">
        <name>pyridoxal 5'-phosphate</name>
        <dbReference type="ChEBI" id="CHEBI:597326"/>
    </cofactor>
</comment>
<evidence type="ECO:0000256" key="1">
    <source>
        <dbReference type="ARBA" id="ARBA00001933"/>
    </source>
</evidence>
<evidence type="ECO:0000313" key="8">
    <source>
        <dbReference type="Proteomes" id="UP001179540"/>
    </source>
</evidence>
<comment type="similarity">
    <text evidence="5">Belongs to the class-II pyridoxal-phosphate-dependent aminotransferase family.</text>
</comment>
<dbReference type="Pfam" id="PF00155">
    <property type="entry name" value="Aminotran_1_2"/>
    <property type="match status" value="1"/>
</dbReference>
<dbReference type="InterPro" id="IPR004839">
    <property type="entry name" value="Aminotransferase_I/II_large"/>
</dbReference>
<evidence type="ECO:0000256" key="2">
    <source>
        <dbReference type="ARBA" id="ARBA00005189"/>
    </source>
</evidence>
<dbReference type="InterPro" id="IPR001917">
    <property type="entry name" value="Aminotrans_II_pyridoxalP_BS"/>
</dbReference>
<dbReference type="PANTHER" id="PTHR13693">
    <property type="entry name" value="CLASS II AMINOTRANSFERASE/8-AMINO-7-OXONONANOATE SYNTHASE"/>
    <property type="match status" value="1"/>
</dbReference>
<dbReference type="PROSITE" id="PS00599">
    <property type="entry name" value="AA_TRANSFER_CLASS_2"/>
    <property type="match status" value="1"/>
</dbReference>
<evidence type="ECO:0000256" key="3">
    <source>
        <dbReference type="ARBA" id="ARBA00022679"/>
    </source>
</evidence>
<dbReference type="Gene3D" id="3.90.1150.10">
    <property type="entry name" value="Aspartate Aminotransferase, domain 1"/>
    <property type="match status" value="1"/>
</dbReference>
<dbReference type="EMBL" id="CP116613">
    <property type="protein sequence ID" value="WCF98131.1"/>
    <property type="molecule type" value="Genomic_DNA"/>
</dbReference>